<feature type="binding site" evidence="8">
    <location>
        <begin position="87"/>
        <end position="90"/>
    </location>
    <ligand>
        <name>ATP</name>
        <dbReference type="ChEBI" id="CHEBI:30616"/>
    </ligand>
</feature>
<evidence type="ECO:0000313" key="14">
    <source>
        <dbReference type="Proteomes" id="UP000599312"/>
    </source>
</evidence>
<sequence>MAKLHFHFSVMNAGKTTQLLQVRYNYIENGGLVMLFTSALDDRAGVGRVSSRIGLSADAIPLRHSDDLAAIVGEVHAKTPVTVVLIDEVQFMTSEHIWQAARIVDELKIPVMTYGLKNNVFGELFSPAICTLLALAEDIKEIKQLCHCGRKATMILRYDLDGNAVKTGEVVEIGGDSRYVSVCRPHWVAGDIGAARRAALGKPAKVECVAA</sequence>
<keyword evidence="5 8" id="KW-0547">Nucleotide-binding</keyword>
<evidence type="ECO:0000256" key="8">
    <source>
        <dbReference type="HAMAP-Rule" id="MF_00124"/>
    </source>
</evidence>
<dbReference type="InterPro" id="IPR027417">
    <property type="entry name" value="P-loop_NTPase"/>
</dbReference>
<evidence type="ECO:0000256" key="6">
    <source>
        <dbReference type="ARBA" id="ARBA00022777"/>
    </source>
</evidence>
<dbReference type="EMBL" id="JADQDO010000007">
    <property type="protein sequence ID" value="MBF9234572.1"/>
    <property type="molecule type" value="Genomic_DNA"/>
</dbReference>
<dbReference type="AlphaFoldDB" id="A0A931BXD9"/>
<name>A0A931BXD9_9HYPH</name>
<evidence type="ECO:0000256" key="3">
    <source>
        <dbReference type="ARBA" id="ARBA00022634"/>
    </source>
</evidence>
<dbReference type="EC" id="2.7.1.21" evidence="2 8"/>
<proteinExistence type="inferred from homology"/>
<feature type="binding site" evidence="8">
    <location>
        <position position="183"/>
    </location>
    <ligand>
        <name>Zn(2+)</name>
        <dbReference type="ChEBI" id="CHEBI:29105"/>
    </ligand>
</feature>
<dbReference type="Gene3D" id="3.40.50.300">
    <property type="entry name" value="P-loop containing nucleotide triphosphate hydrolases"/>
    <property type="match status" value="1"/>
</dbReference>
<dbReference type="Proteomes" id="UP000599312">
    <property type="component" value="Unassembled WGS sequence"/>
</dbReference>
<dbReference type="PIRSF" id="PIRSF035805">
    <property type="entry name" value="TK_cell"/>
    <property type="match status" value="1"/>
</dbReference>
<comment type="catalytic activity">
    <reaction evidence="8 11">
        <text>thymidine + ATP = dTMP + ADP + H(+)</text>
        <dbReference type="Rhea" id="RHEA:19129"/>
        <dbReference type="ChEBI" id="CHEBI:15378"/>
        <dbReference type="ChEBI" id="CHEBI:17748"/>
        <dbReference type="ChEBI" id="CHEBI:30616"/>
        <dbReference type="ChEBI" id="CHEBI:63528"/>
        <dbReference type="ChEBI" id="CHEBI:456216"/>
        <dbReference type="EC" id="2.7.1.21"/>
    </reaction>
</comment>
<feature type="binding site" evidence="10">
    <location>
        <begin position="171"/>
        <end position="174"/>
    </location>
    <ligand>
        <name>substrate</name>
    </ligand>
</feature>
<dbReference type="HAMAP" id="MF_00124">
    <property type="entry name" value="Thymidine_kinase"/>
    <property type="match status" value="1"/>
</dbReference>
<reference evidence="13" key="1">
    <citation type="submission" date="2020-11" db="EMBL/GenBank/DDBJ databases">
        <authorList>
            <person name="Kim M.K."/>
        </authorList>
    </citation>
    <scope>NUCLEOTIDE SEQUENCE</scope>
    <source>
        <strain evidence="13">BT350</strain>
    </source>
</reference>
<keyword evidence="8" id="KW-0479">Metal-binding</keyword>
<dbReference type="GO" id="GO:0008270">
    <property type="term" value="F:zinc ion binding"/>
    <property type="evidence" value="ECO:0007669"/>
    <property type="project" value="UniProtKB-UniRule"/>
</dbReference>
<dbReference type="NCBIfam" id="NF003300">
    <property type="entry name" value="PRK04296.1-5"/>
    <property type="match status" value="1"/>
</dbReference>
<comment type="subcellular location">
    <subcellularLocation>
        <location evidence="8">Cytoplasm</location>
    </subcellularLocation>
</comment>
<feature type="binding site" evidence="8">
    <location>
        <position position="186"/>
    </location>
    <ligand>
        <name>Zn(2+)</name>
        <dbReference type="ChEBI" id="CHEBI:29105"/>
    </ligand>
</feature>
<dbReference type="PANTHER" id="PTHR11441">
    <property type="entry name" value="THYMIDINE KINASE"/>
    <property type="match status" value="1"/>
</dbReference>
<evidence type="ECO:0000256" key="2">
    <source>
        <dbReference type="ARBA" id="ARBA00012118"/>
    </source>
</evidence>
<dbReference type="InterPro" id="IPR001267">
    <property type="entry name" value="Thymidine_kinase"/>
</dbReference>
<keyword evidence="8" id="KW-0963">Cytoplasm</keyword>
<feature type="active site" description="Proton acceptor" evidence="8 9">
    <location>
        <position position="88"/>
    </location>
</feature>
<dbReference type="SUPFAM" id="SSF57716">
    <property type="entry name" value="Glucocorticoid receptor-like (DNA-binding domain)"/>
    <property type="match status" value="1"/>
</dbReference>
<accession>A0A931BXD9</accession>
<dbReference type="Pfam" id="PF00265">
    <property type="entry name" value="TK"/>
    <property type="match status" value="1"/>
</dbReference>
<evidence type="ECO:0000256" key="7">
    <source>
        <dbReference type="ARBA" id="ARBA00022840"/>
    </source>
</evidence>
<feature type="binding site" evidence="8">
    <location>
        <position position="148"/>
    </location>
    <ligand>
        <name>Zn(2+)</name>
        <dbReference type="ChEBI" id="CHEBI:29105"/>
    </ligand>
</feature>
<feature type="binding site" evidence="10">
    <location>
        <position position="179"/>
    </location>
    <ligand>
        <name>substrate</name>
    </ligand>
</feature>
<dbReference type="SUPFAM" id="SSF52540">
    <property type="entry name" value="P-loop containing nucleoside triphosphate hydrolases"/>
    <property type="match status" value="1"/>
</dbReference>
<keyword evidence="8" id="KW-0862">Zinc</keyword>
<organism evidence="13 14">
    <name type="scientific">Microvirga alba</name>
    <dbReference type="NCBI Taxonomy" id="2791025"/>
    <lineage>
        <taxon>Bacteria</taxon>
        <taxon>Pseudomonadati</taxon>
        <taxon>Pseudomonadota</taxon>
        <taxon>Alphaproteobacteria</taxon>
        <taxon>Hyphomicrobiales</taxon>
        <taxon>Methylobacteriaceae</taxon>
        <taxon>Microvirga</taxon>
    </lineage>
</organism>
<dbReference type="RefSeq" id="WP_196272563.1">
    <property type="nucleotide sequence ID" value="NZ_JADQDO010000007.1"/>
</dbReference>
<dbReference type="PANTHER" id="PTHR11441:SF0">
    <property type="entry name" value="THYMIDINE KINASE, CYTOSOLIC"/>
    <property type="match status" value="1"/>
</dbReference>
<dbReference type="GO" id="GO:0071897">
    <property type="term" value="P:DNA biosynthetic process"/>
    <property type="evidence" value="ECO:0007669"/>
    <property type="project" value="UniProtKB-KW"/>
</dbReference>
<keyword evidence="14" id="KW-1185">Reference proteome</keyword>
<evidence type="ECO:0000256" key="4">
    <source>
        <dbReference type="ARBA" id="ARBA00022679"/>
    </source>
</evidence>
<comment type="caution">
    <text evidence="13">The sequence shown here is derived from an EMBL/GenBank/DDBJ whole genome shotgun (WGS) entry which is preliminary data.</text>
</comment>
<evidence type="ECO:0000313" key="13">
    <source>
        <dbReference type="EMBL" id="MBF9234572.1"/>
    </source>
</evidence>
<keyword evidence="6 8" id="KW-0418">Kinase</keyword>
<evidence type="ECO:0000256" key="11">
    <source>
        <dbReference type="RuleBase" id="RU000544"/>
    </source>
</evidence>
<feature type="binding site" evidence="8">
    <location>
        <begin position="9"/>
        <end position="16"/>
    </location>
    <ligand>
        <name>ATP</name>
        <dbReference type="ChEBI" id="CHEBI:30616"/>
    </ligand>
</feature>
<evidence type="ECO:0000256" key="5">
    <source>
        <dbReference type="ARBA" id="ARBA00022741"/>
    </source>
</evidence>
<evidence type="ECO:0000256" key="12">
    <source>
        <dbReference type="RuleBase" id="RU004165"/>
    </source>
</evidence>
<dbReference type="GO" id="GO:0005829">
    <property type="term" value="C:cytosol"/>
    <property type="evidence" value="ECO:0007669"/>
    <property type="project" value="TreeGrafter"/>
</dbReference>
<keyword evidence="3 8" id="KW-0237">DNA synthesis</keyword>
<evidence type="ECO:0000256" key="10">
    <source>
        <dbReference type="PIRSR" id="PIRSR035805-2"/>
    </source>
</evidence>
<comment type="subunit">
    <text evidence="8">Homotetramer.</text>
</comment>
<keyword evidence="4 8" id="KW-0808">Transferase</keyword>
<dbReference type="GO" id="GO:0004797">
    <property type="term" value="F:thymidine kinase activity"/>
    <property type="evidence" value="ECO:0007669"/>
    <property type="project" value="UniProtKB-UniRule"/>
</dbReference>
<evidence type="ECO:0000256" key="9">
    <source>
        <dbReference type="PIRSR" id="PIRSR035805-1"/>
    </source>
</evidence>
<dbReference type="GO" id="GO:0046104">
    <property type="term" value="P:thymidine metabolic process"/>
    <property type="evidence" value="ECO:0007669"/>
    <property type="project" value="TreeGrafter"/>
</dbReference>
<gene>
    <name evidence="8" type="primary">tdk</name>
    <name evidence="13" type="ORF">I2H38_14430</name>
</gene>
<evidence type="ECO:0000256" key="1">
    <source>
        <dbReference type="ARBA" id="ARBA00007587"/>
    </source>
</evidence>
<protein>
    <recommendedName>
        <fullName evidence="2 8">Thymidine kinase</fullName>
        <ecNumber evidence="2 8">2.7.1.21</ecNumber>
    </recommendedName>
</protein>
<dbReference type="GO" id="GO:0005524">
    <property type="term" value="F:ATP binding"/>
    <property type="evidence" value="ECO:0007669"/>
    <property type="project" value="UniProtKB-UniRule"/>
</dbReference>
<feature type="binding site" evidence="8">
    <location>
        <position position="146"/>
    </location>
    <ligand>
        <name>Zn(2+)</name>
        <dbReference type="ChEBI" id="CHEBI:29105"/>
    </ligand>
</feature>
<comment type="similarity">
    <text evidence="1 8 12">Belongs to the thymidine kinase family.</text>
</comment>
<keyword evidence="7 8" id="KW-0067">ATP-binding</keyword>